<dbReference type="RefSeq" id="WP_308476246.1">
    <property type="nucleotide sequence ID" value="NZ_OY726394.1"/>
</dbReference>
<accession>A0ABM9LAH7</accession>
<keyword evidence="2" id="KW-1185">Reference proteome</keyword>
<dbReference type="EMBL" id="OY726394">
    <property type="protein sequence ID" value="CAJ1495701.1"/>
    <property type="molecule type" value="Genomic_DNA"/>
</dbReference>
<gene>
    <name evidence="1" type="ORF">MU0083_001227</name>
</gene>
<dbReference type="Proteomes" id="UP001190336">
    <property type="component" value="Chromosome"/>
</dbReference>
<protein>
    <submittedName>
        <fullName evidence="1">Uncharacterized protein</fullName>
    </submittedName>
</protein>
<reference evidence="1 2" key="1">
    <citation type="submission" date="2023-08" db="EMBL/GenBank/DDBJ databases">
        <authorList>
            <person name="Folkvardsen B D."/>
            <person name="Norman A."/>
        </authorList>
    </citation>
    <scope>NUCLEOTIDE SEQUENCE [LARGE SCALE GENOMIC DNA]</scope>
    <source>
        <strain evidence="1 2">Mu0083</strain>
    </source>
</reference>
<sequence length="111" mass="11653">MPAYDTTSFIAPGPRGAGWYDVTATVTWTPRPGGDAVSTTGAYLDANRPGGEIFLGCGIEELTTALGLPGLLTDPAHVIEVCDLVNAQLLEHPHAELTCPAGRARLELVRP</sequence>
<evidence type="ECO:0000313" key="2">
    <source>
        <dbReference type="Proteomes" id="UP001190336"/>
    </source>
</evidence>
<name>A0ABM9LAH7_9MYCO</name>
<organism evidence="1 2">
    <name type="scientific">[Mycobacterium] kokjensenii</name>
    <dbReference type="NCBI Taxonomy" id="3064287"/>
    <lineage>
        <taxon>Bacteria</taxon>
        <taxon>Bacillati</taxon>
        <taxon>Actinomycetota</taxon>
        <taxon>Actinomycetes</taxon>
        <taxon>Mycobacteriales</taxon>
        <taxon>Mycobacteriaceae</taxon>
        <taxon>Mycolicibacter</taxon>
    </lineage>
</organism>
<proteinExistence type="predicted"/>
<evidence type="ECO:0000313" key="1">
    <source>
        <dbReference type="EMBL" id="CAJ1495701.1"/>
    </source>
</evidence>